<gene>
    <name evidence="4" type="ORF">C5O23_10745</name>
</gene>
<dbReference type="RefSeq" id="WP_107032946.1">
    <property type="nucleotide sequence ID" value="NZ_CAPEJN010000023.1"/>
</dbReference>
<feature type="compositionally biased region" description="Pro residues" evidence="1">
    <location>
        <begin position="641"/>
        <end position="657"/>
    </location>
</feature>
<feature type="chain" id="PRO_5016037044" description="Organic solvent tolerance-like N-terminal domain-containing protein" evidence="2">
    <location>
        <begin position="22"/>
        <end position="686"/>
    </location>
</feature>
<sequence>MKLSPLLALAALGIVSLPAMLAQAPKDGPSAKSPAPKSAPAPKKSVVRPTIPAADRHDPGKVFLEKADRLMFDQARDSDVQVLVGNVMFRKGDMFMYCDSARFNEATSSLDAFNNVHMEQGDTLFVYGDELYYSGADELAELRAYPGKKVRLINRDVSLTTDVFFYDLAEHVGYYETGGTLTDKQNILKSLQGYYYPDSKDAFFYLNVDLTGPRPNDTLRMFTDSLTYNTGTNIAQLMCETLIVSKDGEITSTSGFYDTKSGLADLYDRSTVHTRRGNYLTGDTLFYDRNKGYGEAFGNMILTDSAKQSELRGDYGFYDELKDSAFITGNALALEYSQADTLYLHGDTICAYMLTDSTKVTDVFHRVRFFRNDCQGLCDSISVVERDSILYMYYNPILWYGDKQIVGNVIYAHFNDSTVDWARLPESGVLGQHIGEDCYDQLAGSDMTAWFNDSTIRRLYVEGNVQVIMFPMENDSTYNKFVFTESSTMDAYFNGNEIEKINMWPETTGKATPLYLAKRSAYYLPMFRWYAPLRPMAPAEVFDYPAEMADLKAQKLMGKIRPDAYTVRGTATGRPRPLEPEHTAAPAALPADSLPADSLSPASSLQLPDSLGISVPVTLPDSIEIPEPVALPDSIEIPEPADQPEPSAPVDPAPEAPETPDVPEAPSAPTPDAPGTTDIYRKEVIS</sequence>
<dbReference type="Gene3D" id="2.60.450.10">
    <property type="entry name" value="Lipopolysaccharide (LPS) transport protein A like domain"/>
    <property type="match status" value="1"/>
</dbReference>
<keyword evidence="5" id="KW-1185">Reference proteome</keyword>
<evidence type="ECO:0000313" key="4">
    <source>
        <dbReference type="EMBL" id="PWB01069.1"/>
    </source>
</evidence>
<keyword evidence="2" id="KW-0732">Signal</keyword>
<feature type="region of interest" description="Disordered" evidence="1">
    <location>
        <begin position="25"/>
        <end position="54"/>
    </location>
</feature>
<feature type="compositionally biased region" description="Low complexity" evidence="1">
    <location>
        <begin position="30"/>
        <end position="44"/>
    </location>
</feature>
<comment type="caution">
    <text evidence="4">The sequence shown here is derived from an EMBL/GenBank/DDBJ whole genome shotgun (WGS) entry which is preliminary data.</text>
</comment>
<feature type="signal peptide" evidence="2">
    <location>
        <begin position="1"/>
        <end position="21"/>
    </location>
</feature>
<feature type="region of interest" description="Disordered" evidence="1">
    <location>
        <begin position="632"/>
        <end position="686"/>
    </location>
</feature>
<dbReference type="InterPro" id="IPR005653">
    <property type="entry name" value="OstA-like_N"/>
</dbReference>
<dbReference type="Pfam" id="PF13100">
    <property type="entry name" value="OstA_2"/>
    <property type="match status" value="1"/>
</dbReference>
<name>A0A2V1IL43_9BACT</name>
<dbReference type="Proteomes" id="UP000244905">
    <property type="component" value="Unassembled WGS sequence"/>
</dbReference>
<reference evidence="5" key="1">
    <citation type="submission" date="2018-02" db="EMBL/GenBank/DDBJ databases">
        <authorList>
            <person name="Clavel T."/>
            <person name="Strowig T."/>
        </authorList>
    </citation>
    <scope>NUCLEOTIDE SEQUENCE [LARGE SCALE GENOMIC DNA]</scope>
    <source>
        <strain evidence="5">DSM 103720</strain>
    </source>
</reference>
<dbReference type="GeneID" id="82527496"/>
<protein>
    <recommendedName>
        <fullName evidence="3">Organic solvent tolerance-like N-terminal domain-containing protein</fullName>
    </recommendedName>
</protein>
<evidence type="ECO:0000256" key="2">
    <source>
        <dbReference type="SAM" id="SignalP"/>
    </source>
</evidence>
<evidence type="ECO:0000259" key="3">
    <source>
        <dbReference type="Pfam" id="PF13100"/>
    </source>
</evidence>
<proteinExistence type="predicted"/>
<organism evidence="4 5">
    <name type="scientific">Duncaniella muris</name>
    <dbReference type="NCBI Taxonomy" id="2094150"/>
    <lineage>
        <taxon>Bacteria</taxon>
        <taxon>Pseudomonadati</taxon>
        <taxon>Bacteroidota</taxon>
        <taxon>Bacteroidia</taxon>
        <taxon>Bacteroidales</taxon>
        <taxon>Muribaculaceae</taxon>
        <taxon>Duncaniella</taxon>
    </lineage>
</organism>
<accession>A0A2V1IL43</accession>
<feature type="domain" description="Organic solvent tolerance-like N-terminal" evidence="3">
    <location>
        <begin position="61"/>
        <end position="212"/>
    </location>
</feature>
<evidence type="ECO:0000313" key="5">
    <source>
        <dbReference type="Proteomes" id="UP000244905"/>
    </source>
</evidence>
<evidence type="ECO:0000256" key="1">
    <source>
        <dbReference type="SAM" id="MobiDB-lite"/>
    </source>
</evidence>
<dbReference type="EMBL" id="PUEC01000026">
    <property type="protein sequence ID" value="PWB01069.1"/>
    <property type="molecule type" value="Genomic_DNA"/>
</dbReference>
<dbReference type="AlphaFoldDB" id="A0A2V1IL43"/>